<organism evidence="2 3">
    <name type="scientific">Paramecium tetraurelia</name>
    <dbReference type="NCBI Taxonomy" id="5888"/>
    <lineage>
        <taxon>Eukaryota</taxon>
        <taxon>Sar</taxon>
        <taxon>Alveolata</taxon>
        <taxon>Ciliophora</taxon>
        <taxon>Intramacronucleata</taxon>
        <taxon>Oligohymenophorea</taxon>
        <taxon>Peniculida</taxon>
        <taxon>Parameciidae</taxon>
        <taxon>Paramecium</taxon>
    </lineage>
</organism>
<accession>A0DKN4</accession>
<dbReference type="KEGG" id="ptm:GSPATT00017931001"/>
<evidence type="ECO:0000313" key="3">
    <source>
        <dbReference type="Proteomes" id="UP000000600"/>
    </source>
</evidence>
<name>A0DKN4_PARTE</name>
<dbReference type="HOGENOM" id="CLU_1028396_0_0_1"/>
<keyword evidence="3" id="KW-1185">Reference proteome</keyword>
<dbReference type="OrthoDB" id="10512158at2759"/>
<dbReference type="AlphaFoldDB" id="A0DKN4"/>
<feature type="region of interest" description="Disordered" evidence="1">
    <location>
        <begin position="96"/>
        <end position="122"/>
    </location>
</feature>
<gene>
    <name evidence="2" type="ORF">GSPATT00017931001</name>
</gene>
<dbReference type="InParanoid" id="A0DKN4"/>
<sequence>METQNQSNLKLIKQLRSSQNQLLQEKQQFHKILSLKDAEFQLLQSQSREMQLQHQADSEQLKQVINSQKSHLENQNNNHNFAYKKIIDETNDCEAKSEYADENDSVNNNNNNNNDGQGVDFQNGKDQELLSEEPANESIENNNNQIQQQNIYLEGESQIEDDSTKKENILSLKLSDLNPELQGQNITQQTQLIKMEDLQEQQKQTDDQDTPDLQFDDDLNDVLVQINTYQEIKQVILKEETPLDDNIIDFDQVGQQQEENNQLSGWDFEDI</sequence>
<proteinExistence type="predicted"/>
<dbReference type="EMBL" id="CT868474">
    <property type="protein sequence ID" value="CAK83601.1"/>
    <property type="molecule type" value="Genomic_DNA"/>
</dbReference>
<evidence type="ECO:0000256" key="1">
    <source>
        <dbReference type="SAM" id="MobiDB-lite"/>
    </source>
</evidence>
<protein>
    <submittedName>
        <fullName evidence="2">Uncharacterized protein</fullName>
    </submittedName>
</protein>
<dbReference type="Proteomes" id="UP000000600">
    <property type="component" value="Unassembled WGS sequence"/>
</dbReference>
<reference evidence="2 3" key="1">
    <citation type="journal article" date="2006" name="Nature">
        <title>Global trends of whole-genome duplications revealed by the ciliate Paramecium tetraurelia.</title>
        <authorList>
            <consortium name="Genoscope"/>
            <person name="Aury J.-M."/>
            <person name="Jaillon O."/>
            <person name="Duret L."/>
            <person name="Noel B."/>
            <person name="Jubin C."/>
            <person name="Porcel B.M."/>
            <person name="Segurens B."/>
            <person name="Daubin V."/>
            <person name="Anthouard V."/>
            <person name="Aiach N."/>
            <person name="Arnaiz O."/>
            <person name="Billaut A."/>
            <person name="Beisson J."/>
            <person name="Blanc I."/>
            <person name="Bouhouche K."/>
            <person name="Camara F."/>
            <person name="Duharcourt S."/>
            <person name="Guigo R."/>
            <person name="Gogendeau D."/>
            <person name="Katinka M."/>
            <person name="Keller A.-M."/>
            <person name="Kissmehl R."/>
            <person name="Klotz C."/>
            <person name="Koll F."/>
            <person name="Le Moue A."/>
            <person name="Lepere C."/>
            <person name="Malinsky S."/>
            <person name="Nowacki M."/>
            <person name="Nowak J.K."/>
            <person name="Plattner H."/>
            <person name="Poulain J."/>
            <person name="Ruiz F."/>
            <person name="Serrano V."/>
            <person name="Zagulski M."/>
            <person name="Dessen P."/>
            <person name="Betermier M."/>
            <person name="Weissenbach J."/>
            <person name="Scarpelli C."/>
            <person name="Schachter V."/>
            <person name="Sperling L."/>
            <person name="Meyer E."/>
            <person name="Cohen J."/>
            <person name="Wincker P."/>
        </authorList>
    </citation>
    <scope>NUCLEOTIDE SEQUENCE [LARGE SCALE GENOMIC DNA]</scope>
    <source>
        <strain evidence="2 3">Stock d4-2</strain>
    </source>
</reference>
<dbReference type="GeneID" id="5036783"/>
<evidence type="ECO:0000313" key="2">
    <source>
        <dbReference type="EMBL" id="CAK83601.1"/>
    </source>
</evidence>
<dbReference type="RefSeq" id="XP_001450998.1">
    <property type="nucleotide sequence ID" value="XM_001450961.1"/>
</dbReference>